<dbReference type="GO" id="GO:0009734">
    <property type="term" value="P:auxin-activated signaling pathway"/>
    <property type="evidence" value="ECO:0007669"/>
    <property type="project" value="InterPro"/>
</dbReference>
<evidence type="ECO:0008006" key="9">
    <source>
        <dbReference type="Google" id="ProtNLM"/>
    </source>
</evidence>
<dbReference type="OMA" id="QVLCFEC"/>
<evidence type="ECO:0000256" key="4">
    <source>
        <dbReference type="ARBA" id="ARBA00022989"/>
    </source>
</evidence>
<dbReference type="STRING" id="3469.A0A4Y7KBT3"/>
<dbReference type="PANTHER" id="PTHR32191">
    <property type="entry name" value="TETRASPANIN-8-RELATED"/>
    <property type="match status" value="1"/>
</dbReference>
<dbReference type="Pfam" id="PF00335">
    <property type="entry name" value="Tetraspanin"/>
    <property type="match status" value="1"/>
</dbReference>
<keyword evidence="4 6" id="KW-1133">Transmembrane helix</keyword>
<dbReference type="Proteomes" id="UP000316621">
    <property type="component" value="Chromosome 7"/>
</dbReference>
<organism evidence="7 8">
    <name type="scientific">Papaver somniferum</name>
    <name type="common">Opium poppy</name>
    <dbReference type="NCBI Taxonomy" id="3469"/>
    <lineage>
        <taxon>Eukaryota</taxon>
        <taxon>Viridiplantae</taxon>
        <taxon>Streptophyta</taxon>
        <taxon>Embryophyta</taxon>
        <taxon>Tracheophyta</taxon>
        <taxon>Spermatophyta</taxon>
        <taxon>Magnoliopsida</taxon>
        <taxon>Ranunculales</taxon>
        <taxon>Papaveraceae</taxon>
        <taxon>Papaveroideae</taxon>
        <taxon>Papaver</taxon>
    </lineage>
</organism>
<evidence type="ECO:0000256" key="1">
    <source>
        <dbReference type="ARBA" id="ARBA00004141"/>
    </source>
</evidence>
<evidence type="ECO:0000256" key="6">
    <source>
        <dbReference type="SAM" id="Phobius"/>
    </source>
</evidence>
<evidence type="ECO:0000256" key="5">
    <source>
        <dbReference type="ARBA" id="ARBA00023136"/>
    </source>
</evidence>
<dbReference type="InterPro" id="IPR018499">
    <property type="entry name" value="Tetraspanin/Peripherin"/>
</dbReference>
<sequence>MCRLSNSLIIIVNILALIISLPFLSLSISKEVHGPASNQTECQEIIKVPLLSFSVFIFILSLLGIIGSCCKVSSFLWIYIIVMFFVILAVFGFTIFVFVVTNKSAGKALSGKGYNDNRLGDYSKWLQQHVDGKNWDKIRTCFVEAKTCDQLSKMTNEQKQSDFYKKRLAPIQAGCCKPPSFCGFTYVNATVWDVPKSGPEAEDSDCTTWSNNQDVLCYNCKSCKGGVLGSLKRDWKQLTIFNIAILIFLIVIYTIAGCAFRNTRNDYYKRYQGYH</sequence>
<dbReference type="EMBL" id="CM010721">
    <property type="protein sequence ID" value="RZC70337.1"/>
    <property type="molecule type" value="Genomic_DNA"/>
</dbReference>
<comment type="subcellular location">
    <subcellularLocation>
        <location evidence="1">Membrane</location>
        <topology evidence="1">Multi-pass membrane protein</topology>
    </subcellularLocation>
</comment>
<feature type="transmembrane region" description="Helical" evidence="6">
    <location>
        <begin position="7"/>
        <end position="28"/>
    </location>
</feature>
<dbReference type="GO" id="GO:0016020">
    <property type="term" value="C:membrane"/>
    <property type="evidence" value="ECO:0007669"/>
    <property type="project" value="UniProtKB-SubCell"/>
</dbReference>
<reference evidence="7 8" key="1">
    <citation type="journal article" date="2018" name="Science">
        <title>The opium poppy genome and morphinan production.</title>
        <authorList>
            <person name="Guo L."/>
            <person name="Winzer T."/>
            <person name="Yang X."/>
            <person name="Li Y."/>
            <person name="Ning Z."/>
            <person name="He Z."/>
            <person name="Teodor R."/>
            <person name="Lu Y."/>
            <person name="Bowser T.A."/>
            <person name="Graham I.A."/>
            <person name="Ye K."/>
        </authorList>
    </citation>
    <scope>NUCLEOTIDE SEQUENCE [LARGE SCALE GENOMIC DNA]</scope>
    <source>
        <strain evidence="8">cv. HN1</strain>
        <tissue evidence="7">Leaves</tissue>
    </source>
</reference>
<protein>
    <recommendedName>
        <fullName evidence="9">Tetraspanin</fullName>
    </recommendedName>
</protein>
<gene>
    <name evidence="7" type="ORF">C5167_033527</name>
</gene>
<dbReference type="AlphaFoldDB" id="A0A4Y7KBT3"/>
<keyword evidence="3 6" id="KW-0812">Transmembrane</keyword>
<keyword evidence="5 6" id="KW-0472">Membrane</keyword>
<dbReference type="InterPro" id="IPR044991">
    <property type="entry name" value="TET_plant"/>
</dbReference>
<keyword evidence="8" id="KW-1185">Reference proteome</keyword>
<evidence type="ECO:0000313" key="7">
    <source>
        <dbReference type="EMBL" id="RZC70337.1"/>
    </source>
</evidence>
<accession>A0A4Y7KBT3</accession>
<evidence type="ECO:0000256" key="3">
    <source>
        <dbReference type="ARBA" id="ARBA00022692"/>
    </source>
</evidence>
<feature type="transmembrane region" description="Helical" evidence="6">
    <location>
        <begin position="48"/>
        <end position="69"/>
    </location>
</feature>
<comment type="similarity">
    <text evidence="2">Belongs to the tetraspanin (TM4SF) family.</text>
</comment>
<evidence type="ECO:0000313" key="8">
    <source>
        <dbReference type="Proteomes" id="UP000316621"/>
    </source>
</evidence>
<name>A0A4Y7KBT3_PAPSO</name>
<feature type="transmembrane region" description="Helical" evidence="6">
    <location>
        <begin position="76"/>
        <end position="100"/>
    </location>
</feature>
<feature type="transmembrane region" description="Helical" evidence="6">
    <location>
        <begin position="240"/>
        <end position="260"/>
    </location>
</feature>
<dbReference type="Gramene" id="RZC70337">
    <property type="protein sequence ID" value="RZC70337"/>
    <property type="gene ID" value="C5167_033527"/>
</dbReference>
<evidence type="ECO:0000256" key="2">
    <source>
        <dbReference type="ARBA" id="ARBA00006840"/>
    </source>
</evidence>
<proteinExistence type="inferred from homology"/>